<dbReference type="OrthoDB" id="9807854at2"/>
<dbReference type="Pfam" id="PF07396">
    <property type="entry name" value="Porin_O_P"/>
    <property type="match status" value="1"/>
</dbReference>
<sequence length="456" mass="48689">MRNFSLRPTASALIALLALPAALPADELSLLRDQLHQLEQKILILERKHELKDEAAKAASKPTAVTAADSRVEIASGDGATSLRLRGLVQADYRYYDAANDPADTFLLRRARLIFEGKFNNLFSYVIQPELAGTIQILDANLNAAITPAFNVRLGKFKTPVGLEQLQSDPVAFFNERSVATNLTPNRDVGLAIHGDVLGKTVNYTVALLNGVPDGGSSSGPDGDSDKSIAARVFATPFANDKDSLLNGLGVGFAVSVGDYGTTAGRTGGYRTDGQQTFFSYDASVVAAGQGLTWSPQAYFYQGPFGILAEYVGSSIEVQRPTFGVRKVENFGYNLSVGYVLTGEDTTYRGVTPKTVFNPAAGTWGAFEIVGRISGLDVDDTVFAGPAGSRLANPNTSATQVTAYGLGLNWFLSRSVRANFNLFQNKFELAPGAAPAADALIADDETTFITRVQLAF</sequence>
<keyword evidence="4" id="KW-1185">Reference proteome</keyword>
<comment type="caution">
    <text evidence="3">The sequence shown here is derived from an EMBL/GenBank/DDBJ whole genome shotgun (WGS) entry which is preliminary data.</text>
</comment>
<dbReference type="EMBL" id="SDHX01000002">
    <property type="protein sequence ID" value="RXK52796.1"/>
    <property type="molecule type" value="Genomic_DNA"/>
</dbReference>
<dbReference type="InterPro" id="IPR023614">
    <property type="entry name" value="Porin_dom_sf"/>
</dbReference>
<keyword evidence="1" id="KW-0175">Coiled coil</keyword>
<evidence type="ECO:0000256" key="2">
    <source>
        <dbReference type="SAM" id="SignalP"/>
    </source>
</evidence>
<evidence type="ECO:0000313" key="3">
    <source>
        <dbReference type="EMBL" id="RXK52796.1"/>
    </source>
</evidence>
<dbReference type="Gene3D" id="2.40.160.10">
    <property type="entry name" value="Porin"/>
    <property type="match status" value="1"/>
</dbReference>
<gene>
    <name evidence="3" type="ORF">ESB00_13830</name>
</gene>
<protein>
    <submittedName>
        <fullName evidence="3">Porin</fullName>
    </submittedName>
</protein>
<dbReference type="SUPFAM" id="SSF56935">
    <property type="entry name" value="Porins"/>
    <property type="match status" value="1"/>
</dbReference>
<feature type="chain" id="PRO_5020323380" evidence="2">
    <location>
        <begin position="26"/>
        <end position="456"/>
    </location>
</feature>
<keyword evidence="2" id="KW-0732">Signal</keyword>
<dbReference type="RefSeq" id="WP_129048388.1">
    <property type="nucleotide sequence ID" value="NZ_SDHX01000002.1"/>
</dbReference>
<feature type="signal peptide" evidence="2">
    <location>
        <begin position="1"/>
        <end position="25"/>
    </location>
</feature>
<evidence type="ECO:0000313" key="4">
    <source>
        <dbReference type="Proteomes" id="UP000290218"/>
    </source>
</evidence>
<proteinExistence type="predicted"/>
<reference evidence="3 4" key="1">
    <citation type="submission" date="2019-01" db="EMBL/GenBank/DDBJ databases">
        <title>Lacunisphaera sp. strain TWA-58.</title>
        <authorList>
            <person name="Chen W.-M."/>
        </authorList>
    </citation>
    <scope>NUCLEOTIDE SEQUENCE [LARGE SCALE GENOMIC DNA]</scope>
    <source>
        <strain evidence="3 4">TWA-58</strain>
    </source>
</reference>
<dbReference type="InterPro" id="IPR010870">
    <property type="entry name" value="Porin_O/P"/>
</dbReference>
<dbReference type="Proteomes" id="UP000290218">
    <property type="component" value="Unassembled WGS sequence"/>
</dbReference>
<accession>A0A4V1M5V1</accession>
<feature type="coiled-coil region" evidence="1">
    <location>
        <begin position="28"/>
        <end position="55"/>
    </location>
</feature>
<dbReference type="AlphaFoldDB" id="A0A4V1M5V1"/>
<evidence type="ECO:0000256" key="1">
    <source>
        <dbReference type="SAM" id="Coils"/>
    </source>
</evidence>
<name>A0A4V1M5V1_9BACT</name>
<organism evidence="3 4">
    <name type="scientific">Oleiharenicola lentus</name>
    <dbReference type="NCBI Taxonomy" id="2508720"/>
    <lineage>
        <taxon>Bacteria</taxon>
        <taxon>Pseudomonadati</taxon>
        <taxon>Verrucomicrobiota</taxon>
        <taxon>Opitutia</taxon>
        <taxon>Opitutales</taxon>
        <taxon>Opitutaceae</taxon>
        <taxon>Oleiharenicola</taxon>
    </lineage>
</organism>